<accession>A0ABR7M6E0</accession>
<dbReference type="InterPro" id="IPR007899">
    <property type="entry name" value="CHAD_dom"/>
</dbReference>
<dbReference type="Pfam" id="PF05235">
    <property type="entry name" value="CHAD"/>
    <property type="match status" value="1"/>
</dbReference>
<feature type="domain" description="CHAD" evidence="1">
    <location>
        <begin position="10"/>
        <end position="247"/>
    </location>
</feature>
<comment type="caution">
    <text evidence="2">The sequence shown here is derived from an EMBL/GenBank/DDBJ whole genome shotgun (WGS) entry which is preliminary data.</text>
</comment>
<evidence type="ECO:0000313" key="2">
    <source>
        <dbReference type="EMBL" id="MBC6490579.1"/>
    </source>
</evidence>
<dbReference type="InterPro" id="IPR038186">
    <property type="entry name" value="CHAD_dom_sf"/>
</dbReference>
<protein>
    <recommendedName>
        <fullName evidence="1">CHAD domain-containing protein</fullName>
    </recommendedName>
</protein>
<proteinExistence type="predicted"/>
<dbReference type="SMART" id="SM00880">
    <property type="entry name" value="CHAD"/>
    <property type="match status" value="1"/>
</dbReference>
<dbReference type="EMBL" id="MBUA01000001">
    <property type="protein sequence ID" value="MBC6490579.1"/>
    <property type="molecule type" value="Genomic_DNA"/>
</dbReference>
<sequence length="265" mass="30492">MSQVHSPSRWAAAAIAELEKMRITMQTDPGEEIIHQFRVLYKKTRALYRMAGMMSTGKAFRLKKAWKQVYQGAGTVRDTQLLHKLVITQMGEGPLAVLLRSQLATHQDSFNAILQQSDPGKEHFDQWKKADDYDGYFRTISAELRTYYRQPLYDEELHVIRKLLKDILYNQAWVTKMGQSQTVFISQLPITEIDSLQKLLGDYQDNVVQSAIVRRLAVLPAVRQEAARLEAWISGSFRNQVDLRSQAESALENFFHLHAPRALDQ</sequence>
<name>A0ABR7M6E0_9BACT</name>
<dbReference type="RefSeq" id="WP_187255873.1">
    <property type="nucleotide sequence ID" value="NZ_JBHULF010000006.1"/>
</dbReference>
<organism evidence="2 3">
    <name type="scientific">Flavihumibacter stibioxidans</name>
    <dbReference type="NCBI Taxonomy" id="1834163"/>
    <lineage>
        <taxon>Bacteria</taxon>
        <taxon>Pseudomonadati</taxon>
        <taxon>Bacteroidota</taxon>
        <taxon>Chitinophagia</taxon>
        <taxon>Chitinophagales</taxon>
        <taxon>Chitinophagaceae</taxon>
        <taxon>Flavihumibacter</taxon>
    </lineage>
</organism>
<keyword evidence="3" id="KW-1185">Reference proteome</keyword>
<dbReference type="Proteomes" id="UP000765802">
    <property type="component" value="Unassembled WGS sequence"/>
</dbReference>
<dbReference type="PANTHER" id="PTHR39339">
    <property type="entry name" value="SLR1444 PROTEIN"/>
    <property type="match status" value="1"/>
</dbReference>
<dbReference type="Gene3D" id="1.40.20.10">
    <property type="entry name" value="CHAD domain"/>
    <property type="match status" value="1"/>
</dbReference>
<reference evidence="2 3" key="1">
    <citation type="submission" date="2016-07" db="EMBL/GenBank/DDBJ databases">
        <title>Genome analysis of Flavihumibacter stibioxidans YS-17.</title>
        <authorList>
            <person name="Shi K."/>
            <person name="Han Y."/>
            <person name="Wang G."/>
        </authorList>
    </citation>
    <scope>NUCLEOTIDE SEQUENCE [LARGE SCALE GENOMIC DNA]</scope>
    <source>
        <strain evidence="2 3">YS-17</strain>
    </source>
</reference>
<evidence type="ECO:0000313" key="3">
    <source>
        <dbReference type="Proteomes" id="UP000765802"/>
    </source>
</evidence>
<gene>
    <name evidence="2" type="ORF">BC349_06350</name>
</gene>
<dbReference type="PANTHER" id="PTHR39339:SF1">
    <property type="entry name" value="CHAD DOMAIN-CONTAINING PROTEIN"/>
    <property type="match status" value="1"/>
</dbReference>
<evidence type="ECO:0000259" key="1">
    <source>
        <dbReference type="SMART" id="SM00880"/>
    </source>
</evidence>